<proteinExistence type="predicted"/>
<protein>
    <submittedName>
        <fullName evidence="1">Uncharacterized protein</fullName>
    </submittedName>
</protein>
<organism evidence="1 2">
    <name type="scientific">Willisornis vidua</name>
    <name type="common">Xingu scale-backed antbird</name>
    <dbReference type="NCBI Taxonomy" id="1566151"/>
    <lineage>
        <taxon>Eukaryota</taxon>
        <taxon>Metazoa</taxon>
        <taxon>Chordata</taxon>
        <taxon>Craniata</taxon>
        <taxon>Vertebrata</taxon>
        <taxon>Euteleostomi</taxon>
        <taxon>Archelosauria</taxon>
        <taxon>Archosauria</taxon>
        <taxon>Dinosauria</taxon>
        <taxon>Saurischia</taxon>
        <taxon>Theropoda</taxon>
        <taxon>Coelurosauria</taxon>
        <taxon>Aves</taxon>
        <taxon>Neognathae</taxon>
        <taxon>Neoaves</taxon>
        <taxon>Telluraves</taxon>
        <taxon>Australaves</taxon>
        <taxon>Passeriformes</taxon>
        <taxon>Thamnophilidae</taxon>
        <taxon>Willisornis</taxon>
    </lineage>
</organism>
<dbReference type="Proteomes" id="UP001145742">
    <property type="component" value="Unassembled WGS sequence"/>
</dbReference>
<accession>A0ABQ9CWE6</accession>
<evidence type="ECO:0000313" key="1">
    <source>
        <dbReference type="EMBL" id="KAJ7407935.1"/>
    </source>
</evidence>
<keyword evidence="2" id="KW-1185">Reference proteome</keyword>
<sequence>MQEWRSWKELGNGRQQLDVRFVAEDLAEVQTGLRDIEGDGESIKALCKMNTPFPLIHYPPKQYFLGQKSEYSCTSLEVFKAHLGGTLSNVV</sequence>
<gene>
    <name evidence="1" type="ORF">WISP_123920</name>
</gene>
<name>A0ABQ9CWE6_9PASS</name>
<reference evidence="1" key="1">
    <citation type="submission" date="2019-10" db="EMBL/GenBank/DDBJ databases">
        <authorList>
            <person name="Soares A.E.R."/>
            <person name="Aleixo A."/>
            <person name="Schneider P."/>
            <person name="Miyaki C.Y."/>
            <person name="Schneider M.P."/>
            <person name="Mello C."/>
            <person name="Vasconcelos A.T.R."/>
        </authorList>
    </citation>
    <scope>NUCLEOTIDE SEQUENCE</scope>
    <source>
        <tissue evidence="1">Muscle</tissue>
    </source>
</reference>
<comment type="caution">
    <text evidence="1">The sequence shown here is derived from an EMBL/GenBank/DDBJ whole genome shotgun (WGS) entry which is preliminary data.</text>
</comment>
<dbReference type="EMBL" id="WHWB01034575">
    <property type="protein sequence ID" value="KAJ7407935.1"/>
    <property type="molecule type" value="Genomic_DNA"/>
</dbReference>
<evidence type="ECO:0000313" key="2">
    <source>
        <dbReference type="Proteomes" id="UP001145742"/>
    </source>
</evidence>